<sequence>MAPMPESVEVCRCQPATATAVIAVTASARRTPTGIRVFGDFIGVIDGPFLVRTNLIQRQVRQ</sequence>
<proteinExistence type="predicted"/>
<reference evidence="1 2" key="1">
    <citation type="submission" date="2016-10" db="EMBL/GenBank/DDBJ databases">
        <title>Evaluation of Human, Animal and Environmental Mycobacterium chelonae Isolates by Core Genome Phylogenomic Analysis, Targeted Gene Comparison, and Anti-microbial Susceptibility Patterns: A Tale of Mistaken Identities.</title>
        <authorList>
            <person name="Fogelson S.B."/>
            <person name="Camus A.C."/>
            <person name="Lorenz W."/>
            <person name="Vasireddy R."/>
            <person name="Vasireddy S."/>
            <person name="Smith T."/>
            <person name="Brown-Elliott B.A."/>
            <person name="Wallace R.J.Jr."/>
            <person name="Hasan N.A."/>
            <person name="Reischl U."/>
            <person name="Sanchez S."/>
        </authorList>
    </citation>
    <scope>NUCLEOTIDE SEQUENCE [LARGE SCALE GENOMIC DNA]</scope>
    <source>
        <strain evidence="1 2">8528</strain>
    </source>
</reference>
<protein>
    <submittedName>
        <fullName evidence="1">Uncharacterized protein</fullName>
    </submittedName>
</protein>
<organism evidence="1 2">
    <name type="scientific">Mycobacteroides saopaulense</name>
    <dbReference type="NCBI Taxonomy" id="1578165"/>
    <lineage>
        <taxon>Bacteria</taxon>
        <taxon>Bacillati</taxon>
        <taxon>Actinomycetota</taxon>
        <taxon>Actinomycetes</taxon>
        <taxon>Mycobacteriales</taxon>
        <taxon>Mycobacteriaceae</taxon>
        <taxon>Mycobacteroides</taxon>
    </lineage>
</organism>
<name>A0ABX3BUC6_9MYCO</name>
<comment type="caution">
    <text evidence="1">The sequence shown here is derived from an EMBL/GenBank/DDBJ whole genome shotgun (WGS) entry which is preliminary data.</text>
</comment>
<accession>A0ABX3BUC6</accession>
<dbReference type="EMBL" id="MLIH01000035">
    <property type="protein sequence ID" value="OHU06019.1"/>
    <property type="molecule type" value="Genomic_DNA"/>
</dbReference>
<evidence type="ECO:0000313" key="2">
    <source>
        <dbReference type="Proteomes" id="UP000179621"/>
    </source>
</evidence>
<keyword evidence="2" id="KW-1185">Reference proteome</keyword>
<evidence type="ECO:0000313" key="1">
    <source>
        <dbReference type="EMBL" id="OHU06019.1"/>
    </source>
</evidence>
<gene>
    <name evidence="1" type="ORF">BKG73_20650</name>
</gene>
<dbReference type="Proteomes" id="UP000179621">
    <property type="component" value="Unassembled WGS sequence"/>
</dbReference>